<gene>
    <name evidence="4" type="ORF">VB854_03230</name>
</gene>
<dbReference type="InterPro" id="IPR041698">
    <property type="entry name" value="Methyltransf_25"/>
</dbReference>
<dbReference type="EC" id="2.1.1.-" evidence="4"/>
<dbReference type="Gene3D" id="3.40.50.150">
    <property type="entry name" value="Vaccinia Virus protein VP39"/>
    <property type="match status" value="1"/>
</dbReference>
<evidence type="ECO:0000313" key="4">
    <source>
        <dbReference type="EMBL" id="MEA5517958.1"/>
    </source>
</evidence>
<evidence type="ECO:0000313" key="5">
    <source>
        <dbReference type="Proteomes" id="UP001301728"/>
    </source>
</evidence>
<dbReference type="PANTHER" id="PTHR43861:SF1">
    <property type="entry name" value="TRANS-ACONITATE 2-METHYLTRANSFERASE"/>
    <property type="match status" value="1"/>
</dbReference>
<dbReference type="Gene3D" id="2.20.25.110">
    <property type="entry name" value="S-adenosyl-L-methionine-dependent methyltransferases"/>
    <property type="match status" value="1"/>
</dbReference>
<comment type="caution">
    <text evidence="4">The sequence shown here is derived from an EMBL/GenBank/DDBJ whole genome shotgun (WGS) entry which is preliminary data.</text>
</comment>
<reference evidence="4 5" key="1">
    <citation type="submission" date="2023-12" db="EMBL/GenBank/DDBJ databases">
        <title>Baltic Sea Cyanobacteria.</title>
        <authorList>
            <person name="Delbaje E."/>
            <person name="Fewer D.P."/>
            <person name="Shishido T.K."/>
        </authorList>
    </citation>
    <scope>NUCLEOTIDE SEQUENCE [LARGE SCALE GENOMIC DNA]</scope>
    <source>
        <strain evidence="4 5">CCNP 1315</strain>
    </source>
</reference>
<evidence type="ECO:0000256" key="1">
    <source>
        <dbReference type="ARBA" id="ARBA00022603"/>
    </source>
</evidence>
<dbReference type="EMBL" id="JAYGHT010000005">
    <property type="protein sequence ID" value="MEA5517958.1"/>
    <property type="molecule type" value="Genomic_DNA"/>
</dbReference>
<dbReference type="Pfam" id="PF13649">
    <property type="entry name" value="Methyltransf_25"/>
    <property type="match status" value="1"/>
</dbReference>
<dbReference type="PANTHER" id="PTHR43861">
    <property type="entry name" value="TRANS-ACONITATE 2-METHYLTRANSFERASE-RELATED"/>
    <property type="match status" value="1"/>
</dbReference>
<protein>
    <submittedName>
        <fullName evidence="4">Class I SAM-dependent methyltransferase</fullName>
        <ecNumber evidence="4">2.1.1.-</ecNumber>
    </submittedName>
</protein>
<keyword evidence="2 4" id="KW-0808">Transferase</keyword>
<accession>A0ABU5TSS8</accession>
<dbReference type="GO" id="GO:0008168">
    <property type="term" value="F:methyltransferase activity"/>
    <property type="evidence" value="ECO:0007669"/>
    <property type="project" value="UniProtKB-KW"/>
</dbReference>
<keyword evidence="1 4" id="KW-0489">Methyltransferase</keyword>
<dbReference type="CDD" id="cd02440">
    <property type="entry name" value="AdoMet_MTases"/>
    <property type="match status" value="1"/>
</dbReference>
<evidence type="ECO:0000259" key="3">
    <source>
        <dbReference type="Pfam" id="PF13649"/>
    </source>
</evidence>
<dbReference type="RefSeq" id="WP_323220545.1">
    <property type="nucleotide sequence ID" value="NZ_JAYGHT010000005.1"/>
</dbReference>
<organism evidence="4 5">
    <name type="scientific">Limnoraphis robusta CCNP1315</name>
    <dbReference type="NCBI Taxonomy" id="3110306"/>
    <lineage>
        <taxon>Bacteria</taxon>
        <taxon>Bacillati</taxon>
        <taxon>Cyanobacteriota</taxon>
        <taxon>Cyanophyceae</taxon>
        <taxon>Oscillatoriophycideae</taxon>
        <taxon>Oscillatoriales</taxon>
        <taxon>Sirenicapillariaceae</taxon>
        <taxon>Limnoraphis</taxon>
    </lineage>
</organism>
<sequence>MVSDMNLQERYNEYDNWAWLYNTTMGPEYCKNQLQPIEKMLLPYLSQNAEILDLCCGTGHLMKKLSEKGYQLTGFDGSEEMLEYARKNAPKAQFILGDARNFELPECFDAAFSTSASLNHILELEELRLVFKNVYSSLKENGLFLFDINHQGQMEKWWKGHLVEGEIENHFAWTITPNYNTNDQLGYFKVTIYKRPSQKRYSPLVSLQKQFKALLYKLLSLRRLTRFRLKILNQFSSWETDWQRSEIIYKVRGYSATEVKQVLKEVGFVDVEIRTIEGNLQLDNNHSAYFVCLKNSN</sequence>
<feature type="domain" description="Methyltransferase" evidence="3">
    <location>
        <begin position="51"/>
        <end position="142"/>
    </location>
</feature>
<keyword evidence="5" id="KW-1185">Reference proteome</keyword>
<name>A0ABU5TSS8_9CYAN</name>
<dbReference type="GO" id="GO:0032259">
    <property type="term" value="P:methylation"/>
    <property type="evidence" value="ECO:0007669"/>
    <property type="project" value="UniProtKB-KW"/>
</dbReference>
<evidence type="ECO:0000256" key="2">
    <source>
        <dbReference type="ARBA" id="ARBA00022679"/>
    </source>
</evidence>
<dbReference type="SUPFAM" id="SSF53335">
    <property type="entry name" value="S-adenosyl-L-methionine-dependent methyltransferases"/>
    <property type="match status" value="1"/>
</dbReference>
<dbReference type="InterPro" id="IPR029063">
    <property type="entry name" value="SAM-dependent_MTases_sf"/>
</dbReference>
<dbReference type="Proteomes" id="UP001301728">
    <property type="component" value="Unassembled WGS sequence"/>
</dbReference>
<proteinExistence type="predicted"/>